<dbReference type="STRING" id="658187.LDG_8908"/>
<name>G9EUB5_9GAMM</name>
<dbReference type="InParanoid" id="G9EUB5"/>
<evidence type="ECO:0000313" key="1">
    <source>
        <dbReference type="EMBL" id="EHL29189.1"/>
    </source>
</evidence>
<keyword evidence="2" id="KW-1185">Reference proteome</keyword>
<dbReference type="RefSeq" id="WP_006872769.1">
    <property type="nucleotide sequence ID" value="NZ_JH413849.1"/>
</dbReference>
<dbReference type="AlphaFoldDB" id="G9EUB5"/>
<proteinExistence type="predicted"/>
<organism evidence="1 2">
    <name type="scientific">Legionella drancourtii LLAP12</name>
    <dbReference type="NCBI Taxonomy" id="658187"/>
    <lineage>
        <taxon>Bacteria</taxon>
        <taxon>Pseudomonadati</taxon>
        <taxon>Pseudomonadota</taxon>
        <taxon>Gammaproteobacteria</taxon>
        <taxon>Legionellales</taxon>
        <taxon>Legionellaceae</taxon>
        <taxon>Legionella</taxon>
    </lineage>
</organism>
<sequence>MTIFDELQLKAKNISKRLLKAYAGYAGCATFFTMLIPGDDAMMNDAAIVAELAFSLDPQYDGDLKDYFEGVIEDLDVFKEQVLIGIYLLKWFKYNTAISSYWYGALLNLFRDDLKLSALENIGQEKYKLCLDSLSKYCSYVFYNDKKGLNPTLIIKLDKKIQLDIYTASKMSFSSAPSSYSDIYKGIICSIGNKG</sequence>
<dbReference type="Proteomes" id="UP000002770">
    <property type="component" value="Unassembled WGS sequence"/>
</dbReference>
<dbReference type="HOGENOM" id="CLU_1353227_0_0_6"/>
<dbReference type="EMBL" id="JH413849">
    <property type="protein sequence ID" value="EHL29189.1"/>
    <property type="molecule type" value="Genomic_DNA"/>
</dbReference>
<gene>
    <name evidence="1" type="ORF">LDG_8908</name>
</gene>
<dbReference type="OrthoDB" id="5650295at2"/>
<accession>G9EUB5</accession>
<protein>
    <submittedName>
        <fullName evidence="1">Uncharacterized protein</fullName>
    </submittedName>
</protein>
<reference evidence="1 2" key="1">
    <citation type="journal article" date="2011" name="BMC Genomics">
        <title>Insight into cross-talk between intra-amoebal pathogens.</title>
        <authorList>
            <person name="Gimenez G."/>
            <person name="Bertelli C."/>
            <person name="Moliner C."/>
            <person name="Robert C."/>
            <person name="Raoult D."/>
            <person name="Fournier P.E."/>
            <person name="Greub G."/>
        </authorList>
    </citation>
    <scope>NUCLEOTIDE SEQUENCE [LARGE SCALE GENOMIC DNA]</scope>
    <source>
        <strain evidence="1 2">LLAP12</strain>
    </source>
</reference>
<dbReference type="eggNOG" id="ENOG5032BHR">
    <property type="taxonomic scope" value="Bacteria"/>
</dbReference>
<evidence type="ECO:0000313" key="2">
    <source>
        <dbReference type="Proteomes" id="UP000002770"/>
    </source>
</evidence>